<reference evidence="4" key="1">
    <citation type="submission" date="2023-12" db="EMBL/GenBank/DDBJ databases">
        <title>Genome assembly of Anisodus tanguticus.</title>
        <authorList>
            <person name="Wang Y.-J."/>
        </authorList>
    </citation>
    <scope>NUCLEOTIDE SEQUENCE</scope>
    <source>
        <strain evidence="4">KB-2021</strain>
        <tissue evidence="4">Leaf</tissue>
    </source>
</reference>
<feature type="region of interest" description="Disordered" evidence="1">
    <location>
        <begin position="549"/>
        <end position="570"/>
    </location>
</feature>
<dbReference type="Proteomes" id="UP001291623">
    <property type="component" value="Unassembled WGS sequence"/>
</dbReference>
<evidence type="ECO:0000256" key="2">
    <source>
        <dbReference type="SAM" id="Phobius"/>
    </source>
</evidence>
<keyword evidence="2" id="KW-0472">Membrane</keyword>
<keyword evidence="5" id="KW-1185">Reference proteome</keyword>
<feature type="domain" description="Plastocyanin-like" evidence="3">
    <location>
        <begin position="244"/>
        <end position="313"/>
    </location>
</feature>
<evidence type="ECO:0000313" key="5">
    <source>
        <dbReference type="Proteomes" id="UP001291623"/>
    </source>
</evidence>
<dbReference type="InterPro" id="IPR011707">
    <property type="entry name" value="Cu-oxidase-like_N"/>
</dbReference>
<evidence type="ECO:0000313" key="4">
    <source>
        <dbReference type="EMBL" id="KAK4360092.1"/>
    </source>
</evidence>
<comment type="caution">
    <text evidence="4">The sequence shown here is derived from an EMBL/GenBank/DDBJ whole genome shotgun (WGS) entry which is preliminary data.</text>
</comment>
<dbReference type="EMBL" id="JAVYJV010000011">
    <property type="protein sequence ID" value="KAK4360092.1"/>
    <property type="molecule type" value="Genomic_DNA"/>
</dbReference>
<evidence type="ECO:0000256" key="1">
    <source>
        <dbReference type="SAM" id="MobiDB-lite"/>
    </source>
</evidence>
<feature type="transmembrane region" description="Helical" evidence="2">
    <location>
        <begin position="379"/>
        <end position="402"/>
    </location>
</feature>
<keyword evidence="2" id="KW-1133">Transmembrane helix</keyword>
<feature type="transmembrane region" description="Helical" evidence="2">
    <location>
        <begin position="290"/>
        <end position="310"/>
    </location>
</feature>
<sequence length="770" mass="86632">MIVSRCLVCYIWCSSSTMVSHIRRWDSLITLPPFSHGIESEFASRLTPVLPFVDLSNIPNYSAFEYTFEVRNSDAERVFDEMPLAEDSPYGSNTEVLIYATNTENPHNGFVDEQSDATIFNPESHSDLLGVYPNAHLILFAIGEQLPIGLVLGTSCCRHKRTCSYPHFELEPILRILPFSSVVDAWVDTGQDFMNDSGGFEMGLEGSDNLKTAFAPYKLLGEFTKITFMHSFAGAACVQYRSLDNVLVPWCGIQRQQNSWHTHVFGGIRPVPANWNFISTSQVKDQIDSFFYFSFLSLQMTVGGFGYFLITNTNTTSFLVHFDNREFALSNELEVRDNGSIFNLVVRALSELAMVTKFTIELANIASLWMVLPYHTLDIVSLVFGYVYKLFLVFATGTQYLYLVREQVHWNNNRELGEAKNALTMVLFLIEYMGHIVNHTHDLEQDARLRVDRKVGWLFYFTHAYVSFLVPLLRLPTVSYINQRLDHSPLLRLVTARWSFFTCRDDKVVVANLSTKFCSLMKLAEALGPLPDPSSAALKSTVSSAGASYDGAAETAGDNPSVEAHPTDDSEVPAEIIPKDVLLRYFGSINIASPPASPVGIYRERVEEMVKDSHDDVVTALQHLGSLQEEKNCIQSSFNKVNAERQQNISRRNYLQEQLSKLRGELERIQAEIGAITPAIGSLDSAISAYDSSRSSLFRYILQLDNKIRELGNQQVVWELDQKVGSERLAKLENEWTAWKSHLVQAMPTITTPLPADPVAELSADTLMDL</sequence>
<protein>
    <recommendedName>
        <fullName evidence="3">Plastocyanin-like domain-containing protein</fullName>
    </recommendedName>
</protein>
<dbReference type="AlphaFoldDB" id="A0AAE1RZU6"/>
<dbReference type="GO" id="GO:0005507">
    <property type="term" value="F:copper ion binding"/>
    <property type="evidence" value="ECO:0007669"/>
    <property type="project" value="InterPro"/>
</dbReference>
<keyword evidence="2" id="KW-0812">Transmembrane</keyword>
<evidence type="ECO:0000259" key="3">
    <source>
        <dbReference type="Pfam" id="PF07732"/>
    </source>
</evidence>
<proteinExistence type="predicted"/>
<organism evidence="4 5">
    <name type="scientific">Anisodus tanguticus</name>
    <dbReference type="NCBI Taxonomy" id="243964"/>
    <lineage>
        <taxon>Eukaryota</taxon>
        <taxon>Viridiplantae</taxon>
        <taxon>Streptophyta</taxon>
        <taxon>Embryophyta</taxon>
        <taxon>Tracheophyta</taxon>
        <taxon>Spermatophyta</taxon>
        <taxon>Magnoliopsida</taxon>
        <taxon>eudicotyledons</taxon>
        <taxon>Gunneridae</taxon>
        <taxon>Pentapetalae</taxon>
        <taxon>asterids</taxon>
        <taxon>lamiids</taxon>
        <taxon>Solanales</taxon>
        <taxon>Solanaceae</taxon>
        <taxon>Solanoideae</taxon>
        <taxon>Hyoscyameae</taxon>
        <taxon>Anisodus</taxon>
    </lineage>
</organism>
<name>A0AAE1RZU6_9SOLA</name>
<accession>A0AAE1RZU6</accession>
<gene>
    <name evidence="4" type="ORF">RND71_022321</name>
</gene>
<dbReference type="Pfam" id="PF07732">
    <property type="entry name" value="Cu-oxidase_3"/>
    <property type="match status" value="1"/>
</dbReference>
<feature type="transmembrane region" description="Helical" evidence="2">
    <location>
        <begin position="457"/>
        <end position="475"/>
    </location>
</feature>